<accession>A0A034VUJ8</accession>
<dbReference type="EMBL" id="GAKP01013427">
    <property type="protein sequence ID" value="JAC45525.1"/>
    <property type="molecule type" value="Transcribed_RNA"/>
</dbReference>
<organism evidence="1">
    <name type="scientific">Bactrocera dorsalis</name>
    <name type="common">Oriental fruit fly</name>
    <name type="synonym">Dacus dorsalis</name>
    <dbReference type="NCBI Taxonomy" id="27457"/>
    <lineage>
        <taxon>Eukaryota</taxon>
        <taxon>Metazoa</taxon>
        <taxon>Ecdysozoa</taxon>
        <taxon>Arthropoda</taxon>
        <taxon>Hexapoda</taxon>
        <taxon>Insecta</taxon>
        <taxon>Pterygota</taxon>
        <taxon>Neoptera</taxon>
        <taxon>Endopterygota</taxon>
        <taxon>Diptera</taxon>
        <taxon>Brachycera</taxon>
        <taxon>Muscomorpha</taxon>
        <taxon>Tephritoidea</taxon>
        <taxon>Tephritidae</taxon>
        <taxon>Bactrocera</taxon>
        <taxon>Bactrocera</taxon>
    </lineage>
</organism>
<dbReference type="EMBL" id="GAKP01013428">
    <property type="protein sequence ID" value="JAC45524.1"/>
    <property type="molecule type" value="Transcribed_RNA"/>
</dbReference>
<name>A0A034VUJ8_BACDO</name>
<proteinExistence type="predicted"/>
<reference evidence="1" key="1">
    <citation type="journal article" date="2014" name="BMC Genomics">
        <title>Characterizing the developmental transcriptome of the oriental fruit fly, Bactrocera dorsalis (Diptera: Tephritidae) through comparative genomic analysis with Drosophila melanogaster utilizing modENCODE datasets.</title>
        <authorList>
            <person name="Geib S.M."/>
            <person name="Calla B."/>
            <person name="Hall B."/>
            <person name="Hou S."/>
            <person name="Manoukis N.C."/>
        </authorList>
    </citation>
    <scope>NUCLEOTIDE SEQUENCE</scope>
    <source>
        <strain evidence="1">Punador</strain>
    </source>
</reference>
<sequence length="168" mass="18492">MAASISCRTSAPATSAAAGFGAAACAAASKSTPHYGDSGKCKNSMALTKIARYGFQNQQSHTNINDFFMGTKGNSTALIKELTRRNNLNKLYQVDKNGNDAIKLYRSDGTFSYLRSTDRCIHSRISDTHAPQPLPRSTRLLVTCTTILKLIFVQHHCHIIRNFVFFNT</sequence>
<protein>
    <submittedName>
        <fullName evidence="1">Uncharacterized protein</fullName>
    </submittedName>
</protein>
<dbReference type="AlphaFoldDB" id="A0A034VUJ8"/>
<evidence type="ECO:0000313" key="1">
    <source>
        <dbReference type="EMBL" id="JAC45525.1"/>
    </source>
</evidence>